<evidence type="ECO:0000256" key="1">
    <source>
        <dbReference type="SAM" id="MobiDB-lite"/>
    </source>
</evidence>
<evidence type="ECO:0000313" key="3">
    <source>
        <dbReference type="EMBL" id="CEM47338.1"/>
    </source>
</evidence>
<proteinExistence type="predicted"/>
<accession>A0A0G4HSH9</accession>
<dbReference type="Gene3D" id="2.40.50.40">
    <property type="match status" value="1"/>
</dbReference>
<dbReference type="InterPro" id="IPR016197">
    <property type="entry name" value="Chromo-like_dom_sf"/>
</dbReference>
<dbReference type="AlphaFoldDB" id="A0A0G4HSH9"/>
<dbReference type="SUPFAM" id="SSF54160">
    <property type="entry name" value="Chromo domain-like"/>
    <property type="match status" value="1"/>
</dbReference>
<protein>
    <recommendedName>
        <fullName evidence="2">Chromo domain-containing protein</fullName>
    </recommendedName>
</protein>
<gene>
    <name evidence="3" type="ORF">Cvel_8289</name>
</gene>
<feature type="domain" description="Chromo" evidence="2">
    <location>
        <begin position="292"/>
        <end position="349"/>
    </location>
</feature>
<feature type="compositionally biased region" description="Basic and acidic residues" evidence="1">
    <location>
        <begin position="92"/>
        <end position="124"/>
    </location>
</feature>
<dbReference type="EMBL" id="CDMZ01003716">
    <property type="protein sequence ID" value="CEM47338.1"/>
    <property type="molecule type" value="Genomic_DNA"/>
</dbReference>
<feature type="compositionally biased region" description="Basic and acidic residues" evidence="1">
    <location>
        <begin position="133"/>
        <end position="147"/>
    </location>
</feature>
<organism evidence="3">
    <name type="scientific">Chromera velia CCMP2878</name>
    <dbReference type="NCBI Taxonomy" id="1169474"/>
    <lineage>
        <taxon>Eukaryota</taxon>
        <taxon>Sar</taxon>
        <taxon>Alveolata</taxon>
        <taxon>Colpodellida</taxon>
        <taxon>Chromeraceae</taxon>
        <taxon>Chromera</taxon>
    </lineage>
</organism>
<reference evidence="3" key="1">
    <citation type="submission" date="2014-11" db="EMBL/GenBank/DDBJ databases">
        <authorList>
            <person name="Otto D Thomas"/>
            <person name="Naeem Raeece"/>
        </authorList>
    </citation>
    <scope>NUCLEOTIDE SEQUENCE</scope>
</reference>
<feature type="region of interest" description="Disordered" evidence="1">
    <location>
        <begin position="262"/>
        <end position="291"/>
    </location>
</feature>
<dbReference type="PROSITE" id="PS50013">
    <property type="entry name" value="CHROMO_2"/>
    <property type="match status" value="1"/>
</dbReference>
<name>A0A0G4HSH9_9ALVE</name>
<feature type="region of interest" description="Disordered" evidence="1">
    <location>
        <begin position="91"/>
        <end position="147"/>
    </location>
</feature>
<feature type="compositionally biased region" description="Basic and acidic residues" evidence="1">
    <location>
        <begin position="275"/>
        <end position="285"/>
    </location>
</feature>
<dbReference type="InterPro" id="IPR000953">
    <property type="entry name" value="Chromo/chromo_shadow_dom"/>
</dbReference>
<sequence>MLRLLRIDPKKVLKYKEGMYVWLEKPPTQKGISKALAPLYEGPYMITQVRPNRTLVIKKPGSQSSQTVNRHRVKPYFSRDYKENEEIFNTHARKEEQNDQPEKKEGQETDIEKKIRSPADGDNKEQEDEEMETETRPLPEKGFDFFPDRKPLREGETILFYYHSAGELQVKERIKARIENIRTVKEEQHFTLHFLEGALVRKARDRKGDWKVERRELAGNKQDTLTNHDSARIVLEAIYWQVIEQQSSASAQSESVLPFKHSLETEKKKTRQKKQMVEKEDRDPNRSAMSDYNVKEVIGKREKDGKVQYSLVYEGFPDESWWTDGEDCDCPALIREFEEGPKVKRGTEIMKAK</sequence>
<dbReference type="VEuPathDB" id="CryptoDB:Cvel_8289"/>
<evidence type="ECO:0000259" key="2">
    <source>
        <dbReference type="PROSITE" id="PS50013"/>
    </source>
</evidence>